<feature type="domain" description="HNH endonuclease 5" evidence="1">
    <location>
        <begin position="15"/>
        <end position="51"/>
    </location>
</feature>
<organism evidence="2 3">
    <name type="scientific">Candidatus Dehalogenimonas loeffleri</name>
    <dbReference type="NCBI Taxonomy" id="3127115"/>
    <lineage>
        <taxon>Bacteria</taxon>
        <taxon>Bacillati</taxon>
        <taxon>Chloroflexota</taxon>
        <taxon>Dehalococcoidia</taxon>
        <taxon>Dehalococcoidales</taxon>
        <taxon>Dehalococcoidaceae</taxon>
        <taxon>Dehalogenimonas</taxon>
    </lineage>
</organism>
<dbReference type="EMBL" id="CP146612">
    <property type="protein sequence ID" value="WWX26162.1"/>
    <property type="molecule type" value="Genomic_DNA"/>
</dbReference>
<protein>
    <submittedName>
        <fullName evidence="2">HNH endonuclease</fullName>
    </submittedName>
</protein>
<reference evidence="2 3" key="1">
    <citation type="submission" date="2024-03" db="EMBL/GenBank/DDBJ databases">
        <title>A Dehalogenimonas Isolated from Estuarine Sediments Dihaloeliminates Chlorinated Alkanes.</title>
        <authorList>
            <person name="Yang Y."/>
            <person name="Wang H."/>
        </authorList>
    </citation>
    <scope>NUCLEOTIDE SEQUENCE [LARGE SCALE GENOMIC DNA]</scope>
    <source>
        <strain evidence="2 3">W</strain>
    </source>
</reference>
<evidence type="ECO:0000313" key="2">
    <source>
        <dbReference type="EMBL" id="WWX26162.1"/>
    </source>
</evidence>
<name>A0ABZ2J980_9CHLR</name>
<evidence type="ECO:0000313" key="3">
    <source>
        <dbReference type="Proteomes" id="UP001375370"/>
    </source>
</evidence>
<dbReference type="GO" id="GO:0004519">
    <property type="term" value="F:endonuclease activity"/>
    <property type="evidence" value="ECO:0007669"/>
    <property type="project" value="UniProtKB-KW"/>
</dbReference>
<keyword evidence="2" id="KW-0255">Endonuclease</keyword>
<dbReference type="Pfam" id="PF14279">
    <property type="entry name" value="HNH_5"/>
    <property type="match status" value="1"/>
</dbReference>
<proteinExistence type="predicted"/>
<keyword evidence="2" id="KW-0378">Hydrolase</keyword>
<keyword evidence="3" id="KW-1185">Reference proteome</keyword>
<dbReference type="Gene3D" id="1.10.30.50">
    <property type="match status" value="1"/>
</dbReference>
<dbReference type="Proteomes" id="UP001375370">
    <property type="component" value="Chromosome"/>
</dbReference>
<evidence type="ECO:0000259" key="1">
    <source>
        <dbReference type="Pfam" id="PF14279"/>
    </source>
</evidence>
<sequence length="255" mass="28398">MIEVNYGFSKEIGQCIYCGSTEELTDEHIIPFSLGGRFILRNASCLTCNRITNSFETKILRDGGQFDLIRSVGKLPSREKILRPKEHDFAIEGNKVKVPVEKCPGLFMMPIFRPPRYIVNYDSSVSCVLGATLHISKGSEELLAGLGNKVEGELKNVTRLFPRLLAKIAYGMVISERGLDALETNFVLPCILGKQDDAREWVGCERTSVLPKDSLFHNLACYEKDGVIGVTIRLFANFQTPEYLVIVGKLKCTGS</sequence>
<dbReference type="RefSeq" id="WP_338739060.1">
    <property type="nucleotide sequence ID" value="NZ_CP146612.1"/>
</dbReference>
<dbReference type="InterPro" id="IPR029471">
    <property type="entry name" value="HNH_5"/>
</dbReference>
<accession>A0ABZ2J980</accession>
<keyword evidence="2" id="KW-0540">Nuclease</keyword>
<gene>
    <name evidence="2" type="ORF">V8247_04115</name>
</gene>